<organism evidence="2 3">
    <name type="scientific">Aetokthonos hydrillicola Thurmond2011</name>
    <dbReference type="NCBI Taxonomy" id="2712845"/>
    <lineage>
        <taxon>Bacteria</taxon>
        <taxon>Bacillati</taxon>
        <taxon>Cyanobacteriota</taxon>
        <taxon>Cyanophyceae</taxon>
        <taxon>Nostocales</taxon>
        <taxon>Hapalosiphonaceae</taxon>
        <taxon>Aetokthonos</taxon>
    </lineage>
</organism>
<evidence type="ECO:0000256" key="1">
    <source>
        <dbReference type="SAM" id="MobiDB-lite"/>
    </source>
</evidence>
<reference evidence="3" key="1">
    <citation type="journal article" date="2021" name="Science">
        <title>Hunting the eagle killer: A cyanobacterial neurotoxin causes vacuolar myelinopathy.</title>
        <authorList>
            <person name="Breinlinger S."/>
            <person name="Phillips T.J."/>
            <person name="Haram B.N."/>
            <person name="Mares J."/>
            <person name="Martinez Yerena J.A."/>
            <person name="Hrouzek P."/>
            <person name="Sobotka R."/>
            <person name="Henderson W.M."/>
            <person name="Schmieder P."/>
            <person name="Williams S.M."/>
            <person name="Lauderdale J.D."/>
            <person name="Wilde H.D."/>
            <person name="Gerrin W."/>
            <person name="Kust A."/>
            <person name="Washington J.W."/>
            <person name="Wagner C."/>
            <person name="Geier B."/>
            <person name="Liebeke M."/>
            <person name="Enke H."/>
            <person name="Niedermeyer T.H.J."/>
            <person name="Wilde S.B."/>
        </authorList>
    </citation>
    <scope>NUCLEOTIDE SEQUENCE [LARGE SCALE GENOMIC DNA]</scope>
    <source>
        <strain evidence="3">Thurmond2011</strain>
    </source>
</reference>
<evidence type="ECO:0000313" key="2">
    <source>
        <dbReference type="EMBL" id="MDR9893257.1"/>
    </source>
</evidence>
<feature type="region of interest" description="Disordered" evidence="1">
    <location>
        <begin position="48"/>
        <end position="68"/>
    </location>
</feature>
<evidence type="ECO:0000313" key="3">
    <source>
        <dbReference type="Proteomes" id="UP000667802"/>
    </source>
</evidence>
<comment type="caution">
    <text evidence="2">The sequence shown here is derived from an EMBL/GenBank/DDBJ whole genome shotgun (WGS) entry which is preliminary data.</text>
</comment>
<keyword evidence="3" id="KW-1185">Reference proteome</keyword>
<dbReference type="RefSeq" id="WP_208344087.1">
    <property type="nucleotide sequence ID" value="NZ_CAWQFN010000474.1"/>
</dbReference>
<accession>A0AAP5I160</accession>
<dbReference type="EMBL" id="JAALHA020000001">
    <property type="protein sequence ID" value="MDR9893257.1"/>
    <property type="molecule type" value="Genomic_DNA"/>
</dbReference>
<feature type="compositionally biased region" description="Polar residues" evidence="1">
    <location>
        <begin position="57"/>
        <end position="68"/>
    </location>
</feature>
<name>A0AAP5I160_9CYAN</name>
<sequence length="146" mass="16441">MNQDNPNPHIIFGRPRYNPASQSMTEGDFVIAQMYPGFEDPTQVPIIPGDTERPMYTPQQQPQQASMNGQVLPNQLQQVAQMMEQIKQLQQAALTQPSQPQNIQSPYVVQSQQNVQPIRVPLVFDLTFNLTINLNINPIQNNSGTV</sequence>
<proteinExistence type="predicted"/>
<protein>
    <submittedName>
        <fullName evidence="2">Uncharacterized protein</fullName>
    </submittedName>
</protein>
<dbReference type="AlphaFoldDB" id="A0AAP5I160"/>
<gene>
    <name evidence="2" type="ORF">G7B40_001480</name>
</gene>
<dbReference type="Proteomes" id="UP000667802">
    <property type="component" value="Unassembled WGS sequence"/>
</dbReference>